<dbReference type="InterPro" id="IPR044104">
    <property type="entry name" value="PHD_AL_plant"/>
</dbReference>
<dbReference type="InterPro" id="IPR045104">
    <property type="entry name" value="Alfin"/>
</dbReference>
<evidence type="ECO:0000313" key="5">
    <source>
        <dbReference type="Proteomes" id="UP000729402"/>
    </source>
</evidence>
<keyword evidence="1" id="KW-0804">Transcription</keyword>
<keyword evidence="1" id="KW-0862">Zinc</keyword>
<keyword evidence="1" id="KW-0539">Nucleus</keyword>
<dbReference type="PANTHER" id="PTHR12321:SF181">
    <property type="entry name" value="PHD FINGER PROTEIN ALFIN-LIKE 1"/>
    <property type="match status" value="1"/>
</dbReference>
<dbReference type="CDD" id="cd15613">
    <property type="entry name" value="PHD_AL_plant"/>
    <property type="match status" value="1"/>
</dbReference>
<keyword evidence="1" id="KW-0805">Transcription regulation</keyword>
<dbReference type="GO" id="GO:0008270">
    <property type="term" value="F:zinc ion binding"/>
    <property type="evidence" value="ECO:0007669"/>
    <property type="project" value="UniProtKB-KW"/>
</dbReference>
<keyword evidence="2" id="KW-0175">Coiled coil</keyword>
<evidence type="ECO:0000313" key="4">
    <source>
        <dbReference type="EMBL" id="KAG8084888.1"/>
    </source>
</evidence>
<gene>
    <name evidence="4" type="ORF">GUJ93_ZPchr0010g9862</name>
</gene>
<reference evidence="4" key="1">
    <citation type="journal article" date="2021" name="bioRxiv">
        <title>Whole Genome Assembly and Annotation of Northern Wild Rice, Zizania palustris L., Supports a Whole Genome Duplication in the Zizania Genus.</title>
        <authorList>
            <person name="Haas M."/>
            <person name="Kono T."/>
            <person name="Macchietto M."/>
            <person name="Millas R."/>
            <person name="McGilp L."/>
            <person name="Shao M."/>
            <person name="Duquette J."/>
            <person name="Hirsch C.N."/>
            <person name="Kimball J."/>
        </authorList>
    </citation>
    <scope>NUCLEOTIDE SEQUENCE</scope>
    <source>
        <tissue evidence="4">Fresh leaf tissue</tissue>
    </source>
</reference>
<keyword evidence="1" id="KW-0156">Chromatin regulator</keyword>
<feature type="region of interest" description="Disordered" evidence="3">
    <location>
        <begin position="68"/>
        <end position="102"/>
    </location>
</feature>
<dbReference type="GO" id="GO:0042393">
    <property type="term" value="F:histone binding"/>
    <property type="evidence" value="ECO:0007669"/>
    <property type="project" value="UniProtKB-UniRule"/>
</dbReference>
<feature type="region of interest" description="Disordered" evidence="3">
    <location>
        <begin position="1"/>
        <end position="28"/>
    </location>
</feature>
<accession>A0A8J5WA11</accession>
<protein>
    <recommendedName>
        <fullName evidence="1">PHD finger protein ALFIN-LIKE</fullName>
    </recommendedName>
</protein>
<comment type="subunit">
    <text evidence="1">Interacts with H3K4me3 and to a lesser extent with H3K4me2.</text>
</comment>
<comment type="similarity">
    <text evidence="1">Belongs to the Alfin family.</text>
</comment>
<dbReference type="GO" id="GO:0005634">
    <property type="term" value="C:nucleus"/>
    <property type="evidence" value="ECO:0007669"/>
    <property type="project" value="UniProtKB-SubCell"/>
</dbReference>
<sequence>MSTKDKQLSAPQSSLSIPTKDVVHTAKDKTPTSKLVPLAIEVEVKDTMPMITSSIDVDKIIIPTSEQKDCATGKESGTNTSGTVSVPSKTRGHKRPAARSTKTVAKKLFADATSHLEDKSMHLLNYVAGAEIVGETMMQPVFCATYPLWALLSKSRLPAQPSSGVKLELAKPKICDGLESNNRLETTMSRLEERYQEAENGLSFFFNNKLELAYKRCDVAHVENNVIEADEGYDEDNGDHSETLCGTCGGIYSAHEFWIGWHHGKCVKITPAKAESIKQYKCPSCSFKRARL</sequence>
<dbReference type="Proteomes" id="UP000729402">
    <property type="component" value="Unassembled WGS sequence"/>
</dbReference>
<evidence type="ECO:0000256" key="2">
    <source>
        <dbReference type="SAM" id="Coils"/>
    </source>
</evidence>
<evidence type="ECO:0000256" key="1">
    <source>
        <dbReference type="RuleBase" id="RU369089"/>
    </source>
</evidence>
<dbReference type="GO" id="GO:0000976">
    <property type="term" value="F:transcription cis-regulatory region binding"/>
    <property type="evidence" value="ECO:0007669"/>
    <property type="project" value="TreeGrafter"/>
</dbReference>
<dbReference type="OrthoDB" id="436852at2759"/>
<keyword evidence="5" id="KW-1185">Reference proteome</keyword>
<comment type="domain">
    <text evidence="1">The PHD-type zinc finger mediates the binding to H3K4me3.</text>
</comment>
<evidence type="ECO:0000256" key="3">
    <source>
        <dbReference type="SAM" id="MobiDB-lite"/>
    </source>
</evidence>
<dbReference type="AlphaFoldDB" id="A0A8J5WA11"/>
<feature type="coiled-coil region" evidence="2">
    <location>
        <begin position="181"/>
        <end position="208"/>
    </location>
</feature>
<comment type="function">
    <text evidence="1">Histone-binding component that specifically recognizes H3 tails trimethylated on 'Lys-4' (H3K4me3), which mark transcription start sites of virtually all active genes.</text>
</comment>
<feature type="compositionally biased region" description="Polar residues" evidence="3">
    <location>
        <begin position="8"/>
        <end position="17"/>
    </location>
</feature>
<keyword evidence="1" id="KW-0479">Metal-binding</keyword>
<name>A0A8J5WA11_ZIZPA</name>
<dbReference type="GO" id="GO:0003712">
    <property type="term" value="F:transcription coregulator activity"/>
    <property type="evidence" value="ECO:0007669"/>
    <property type="project" value="TreeGrafter"/>
</dbReference>
<comment type="subcellular location">
    <subcellularLocation>
        <location evidence="1">Nucleus</location>
    </subcellularLocation>
</comment>
<dbReference type="GO" id="GO:0006355">
    <property type="term" value="P:regulation of DNA-templated transcription"/>
    <property type="evidence" value="ECO:0007669"/>
    <property type="project" value="UniProtKB-UniRule"/>
</dbReference>
<comment type="caution">
    <text evidence="4">The sequence shown here is derived from an EMBL/GenBank/DDBJ whole genome shotgun (WGS) entry which is preliminary data.</text>
</comment>
<keyword evidence="1" id="KW-0863">Zinc-finger</keyword>
<dbReference type="PANTHER" id="PTHR12321">
    <property type="entry name" value="CPG BINDING PROTEIN"/>
    <property type="match status" value="1"/>
</dbReference>
<proteinExistence type="inferred from homology"/>
<reference evidence="4" key="2">
    <citation type="submission" date="2021-02" db="EMBL/GenBank/DDBJ databases">
        <authorList>
            <person name="Kimball J.A."/>
            <person name="Haas M.W."/>
            <person name="Macchietto M."/>
            <person name="Kono T."/>
            <person name="Duquette J."/>
            <person name="Shao M."/>
        </authorList>
    </citation>
    <scope>NUCLEOTIDE SEQUENCE</scope>
    <source>
        <tissue evidence="4">Fresh leaf tissue</tissue>
    </source>
</reference>
<organism evidence="4 5">
    <name type="scientific">Zizania palustris</name>
    <name type="common">Northern wild rice</name>
    <dbReference type="NCBI Taxonomy" id="103762"/>
    <lineage>
        <taxon>Eukaryota</taxon>
        <taxon>Viridiplantae</taxon>
        <taxon>Streptophyta</taxon>
        <taxon>Embryophyta</taxon>
        <taxon>Tracheophyta</taxon>
        <taxon>Spermatophyta</taxon>
        <taxon>Magnoliopsida</taxon>
        <taxon>Liliopsida</taxon>
        <taxon>Poales</taxon>
        <taxon>Poaceae</taxon>
        <taxon>BOP clade</taxon>
        <taxon>Oryzoideae</taxon>
        <taxon>Oryzeae</taxon>
        <taxon>Zizaniinae</taxon>
        <taxon>Zizania</taxon>
    </lineage>
</organism>
<dbReference type="EMBL" id="JAAALK010000082">
    <property type="protein sequence ID" value="KAG8084888.1"/>
    <property type="molecule type" value="Genomic_DNA"/>
</dbReference>
<dbReference type="GO" id="GO:0006325">
    <property type="term" value="P:chromatin organization"/>
    <property type="evidence" value="ECO:0007669"/>
    <property type="project" value="UniProtKB-UniRule"/>
</dbReference>
<feature type="compositionally biased region" description="Polar residues" evidence="3">
    <location>
        <begin position="75"/>
        <end position="88"/>
    </location>
</feature>